<accession>A0A0J6W370</accession>
<dbReference type="AlphaFoldDB" id="A0A0J6W370"/>
<dbReference type="EMBL" id="JYNU01000014">
    <property type="protein sequence ID" value="KMO76112.1"/>
    <property type="molecule type" value="Genomic_DNA"/>
</dbReference>
<gene>
    <name evidence="2" type="ORF">MOBUDSM44075_02642</name>
</gene>
<keyword evidence="1" id="KW-0812">Transmembrane</keyword>
<name>A0A0J6W370_9MYCO</name>
<feature type="transmembrane region" description="Helical" evidence="1">
    <location>
        <begin position="78"/>
        <end position="101"/>
    </location>
</feature>
<keyword evidence="1" id="KW-0472">Membrane</keyword>
<reference evidence="2 3" key="1">
    <citation type="journal article" date="2015" name="Genome Biol. Evol.">
        <title>Characterization of Three Mycobacterium spp. with Potential Use in Bioremediation by Genome Sequencing and Comparative Genomics.</title>
        <authorList>
            <person name="Das S."/>
            <person name="Pettersson B.M."/>
            <person name="Behra P.R."/>
            <person name="Ramesh M."/>
            <person name="Dasgupta S."/>
            <person name="Bhattacharya A."/>
            <person name="Kirsebom L.A."/>
        </authorList>
    </citation>
    <scope>NUCLEOTIDE SEQUENCE [LARGE SCALE GENOMIC DNA]</scope>
    <source>
        <strain evidence="2 3">DSM 44075</strain>
    </source>
</reference>
<evidence type="ECO:0000313" key="2">
    <source>
        <dbReference type="EMBL" id="KMO76112.1"/>
    </source>
</evidence>
<comment type="caution">
    <text evidence="2">The sequence shown here is derived from an EMBL/GenBank/DDBJ whole genome shotgun (WGS) entry which is preliminary data.</text>
</comment>
<dbReference type="Proteomes" id="UP000036313">
    <property type="component" value="Unassembled WGS sequence"/>
</dbReference>
<protein>
    <recommendedName>
        <fullName evidence="4">Hydrophobic protein</fullName>
    </recommendedName>
</protein>
<keyword evidence="1" id="KW-1133">Transmembrane helix</keyword>
<dbReference type="InterPro" id="IPR031614">
    <property type="entry name" value="Holin_9"/>
</dbReference>
<evidence type="ECO:0008006" key="4">
    <source>
        <dbReference type="Google" id="ProtNLM"/>
    </source>
</evidence>
<feature type="transmembrane region" description="Helical" evidence="1">
    <location>
        <begin position="52"/>
        <end position="72"/>
    </location>
</feature>
<proteinExistence type="predicted"/>
<evidence type="ECO:0000256" key="1">
    <source>
        <dbReference type="SAM" id="Phobius"/>
    </source>
</evidence>
<organism evidence="2 3">
    <name type="scientific">Mycolicibacterium obuense</name>
    <dbReference type="NCBI Taxonomy" id="1807"/>
    <lineage>
        <taxon>Bacteria</taxon>
        <taxon>Bacillati</taxon>
        <taxon>Actinomycetota</taxon>
        <taxon>Actinomycetes</taxon>
        <taxon>Mycobacteriales</taxon>
        <taxon>Mycobacteriaceae</taxon>
        <taxon>Mycolicibacterium</taxon>
    </lineage>
</organism>
<sequence length="103" mass="9789">MTPPAGVTVAGVIPLPRASVLAGVMLVGVTLGMTGALLAAGEITTALKPAAVIALAVGIPSVLGTLVILLSGRRWTTAVGALVVAIGPGCLGALTALQVAAGV</sequence>
<dbReference type="Pfam" id="PF16936">
    <property type="entry name" value="Holin_9"/>
    <property type="match status" value="1"/>
</dbReference>
<evidence type="ECO:0000313" key="3">
    <source>
        <dbReference type="Proteomes" id="UP000036313"/>
    </source>
</evidence>
<feature type="transmembrane region" description="Helical" evidence="1">
    <location>
        <begin position="20"/>
        <end position="40"/>
    </location>
</feature>
<dbReference type="PATRIC" id="fig|1807.14.peg.2665"/>